<feature type="non-terminal residue" evidence="2">
    <location>
        <position position="233"/>
    </location>
</feature>
<dbReference type="Pfam" id="PF06165">
    <property type="entry name" value="GH94_b-supersand"/>
    <property type="match status" value="1"/>
</dbReference>
<organism evidence="2">
    <name type="scientific">marine sediment metagenome</name>
    <dbReference type="NCBI Taxonomy" id="412755"/>
    <lineage>
        <taxon>unclassified sequences</taxon>
        <taxon>metagenomes</taxon>
        <taxon>ecological metagenomes</taxon>
    </lineage>
</organism>
<protein>
    <recommendedName>
        <fullName evidence="1">Glycosyl hydrolase 94 supersandwich domain-containing protein</fullName>
    </recommendedName>
</protein>
<dbReference type="GO" id="GO:0005975">
    <property type="term" value="P:carbohydrate metabolic process"/>
    <property type="evidence" value="ECO:0007669"/>
    <property type="project" value="InterPro"/>
</dbReference>
<dbReference type="InterPro" id="IPR011013">
    <property type="entry name" value="Gal_mutarotase_sf_dom"/>
</dbReference>
<dbReference type="InterPro" id="IPR037018">
    <property type="entry name" value="GH65_N"/>
</dbReference>
<dbReference type="InterPro" id="IPR010383">
    <property type="entry name" value="Glyco_hydrolase_94_b-supersand"/>
</dbReference>
<evidence type="ECO:0000259" key="1">
    <source>
        <dbReference type="Pfam" id="PF06165"/>
    </source>
</evidence>
<dbReference type="GO" id="GO:0003824">
    <property type="term" value="F:catalytic activity"/>
    <property type="evidence" value="ECO:0007669"/>
    <property type="project" value="InterPro"/>
</dbReference>
<accession>A0A0F8VYF7</accession>
<dbReference type="Gene3D" id="2.70.98.40">
    <property type="entry name" value="Glycoside hydrolase, family 65, N-terminal domain"/>
    <property type="match status" value="1"/>
</dbReference>
<gene>
    <name evidence="2" type="ORF">LCGC14_3135740</name>
</gene>
<dbReference type="PANTHER" id="PTHR37469:SF3">
    <property type="entry name" value="PUTATIVE-RELATED"/>
    <property type="match status" value="1"/>
</dbReference>
<comment type="caution">
    <text evidence="2">The sequence shown here is derived from an EMBL/GenBank/DDBJ whole genome shotgun (WGS) entry which is preliminary data.</text>
</comment>
<sequence>MARYGYFDDEHREYVITHPELPQPWHNYMRNDEYTGLLTHTGGGTSFWRDPLRCRLLRYKFHLTPYDRPGRYVYIRDQASGRYWSATWAPVQTPLSRTRFRCRVGMGYNRITTAYDGIEAEILYFVPPDDALEIWRLTLTNRSRRRRRLRTFSYAEWAVWGVMRDLLNIDNAATCSRYAYEDGVFWHETPNDVGSTVGTATWVFPVGYFTSDADPVGYDGSRDHFLGACRDES</sequence>
<proteinExistence type="predicted"/>
<dbReference type="AlphaFoldDB" id="A0A0F8VYF7"/>
<dbReference type="PANTHER" id="PTHR37469">
    <property type="entry name" value="CELLOBIONIC ACID PHOSPHORYLASE-RELATED"/>
    <property type="match status" value="1"/>
</dbReference>
<dbReference type="InterPro" id="IPR052047">
    <property type="entry name" value="GH94_Enzymes"/>
</dbReference>
<reference evidence="2" key="1">
    <citation type="journal article" date="2015" name="Nature">
        <title>Complex archaea that bridge the gap between prokaryotes and eukaryotes.</title>
        <authorList>
            <person name="Spang A."/>
            <person name="Saw J.H."/>
            <person name="Jorgensen S.L."/>
            <person name="Zaremba-Niedzwiedzka K."/>
            <person name="Martijn J."/>
            <person name="Lind A.E."/>
            <person name="van Eijk R."/>
            <person name="Schleper C."/>
            <person name="Guy L."/>
            <person name="Ettema T.J."/>
        </authorList>
    </citation>
    <scope>NUCLEOTIDE SEQUENCE</scope>
</reference>
<evidence type="ECO:0000313" key="2">
    <source>
        <dbReference type="EMBL" id="KKK49372.1"/>
    </source>
</evidence>
<name>A0A0F8VYF7_9ZZZZ</name>
<dbReference type="GO" id="GO:0030246">
    <property type="term" value="F:carbohydrate binding"/>
    <property type="evidence" value="ECO:0007669"/>
    <property type="project" value="InterPro"/>
</dbReference>
<dbReference type="SUPFAM" id="SSF74650">
    <property type="entry name" value="Galactose mutarotase-like"/>
    <property type="match status" value="1"/>
</dbReference>
<feature type="domain" description="Glycosyl hydrolase 94 supersandwich" evidence="1">
    <location>
        <begin position="12"/>
        <end position="231"/>
    </location>
</feature>
<dbReference type="SMART" id="SM01068">
    <property type="entry name" value="CBM_X"/>
    <property type="match status" value="1"/>
</dbReference>
<dbReference type="EMBL" id="LAZR01068583">
    <property type="protein sequence ID" value="KKK49372.1"/>
    <property type="molecule type" value="Genomic_DNA"/>
</dbReference>